<gene>
    <name evidence="2" type="ORF">I6H70_14970</name>
</gene>
<proteinExistence type="predicted"/>
<dbReference type="EMBL" id="CP067013">
    <property type="protein sequence ID" value="QQN52896.1"/>
    <property type="molecule type" value="Genomic_DNA"/>
</dbReference>
<sequence>MAPARIGAQQGFSLLEAIVALVILAGSCMALFAWINGSLVQLQRAELYVEAGPAIASAAQYLKTVDLAQRPEGTFQSGRVTVEWTAKPIELDVSRPAVYGGSNFLLSLFQVSLTARMPDRSLPSLQTRIVNYRLKPGLPDPNDGL</sequence>
<dbReference type="Proteomes" id="UP000595933">
    <property type="component" value="Chromosome"/>
</dbReference>
<dbReference type="NCBIfam" id="TIGR02532">
    <property type="entry name" value="IV_pilin_GFxxxE"/>
    <property type="match status" value="1"/>
</dbReference>
<keyword evidence="1" id="KW-1133">Transmembrane helix</keyword>
<dbReference type="InterPro" id="IPR012902">
    <property type="entry name" value="N_methyl_site"/>
</dbReference>
<dbReference type="PROSITE" id="PS51257">
    <property type="entry name" value="PROKAR_LIPOPROTEIN"/>
    <property type="match status" value="1"/>
</dbReference>
<evidence type="ECO:0000256" key="1">
    <source>
        <dbReference type="SAM" id="Phobius"/>
    </source>
</evidence>
<organism evidence="2 3">
    <name type="scientific">Stutzerimonas balearica</name>
    <dbReference type="NCBI Taxonomy" id="74829"/>
    <lineage>
        <taxon>Bacteria</taxon>
        <taxon>Pseudomonadati</taxon>
        <taxon>Pseudomonadota</taxon>
        <taxon>Gammaproteobacteria</taxon>
        <taxon>Pseudomonadales</taxon>
        <taxon>Pseudomonadaceae</taxon>
        <taxon>Stutzerimonas</taxon>
    </lineage>
</organism>
<dbReference type="Pfam" id="PF07963">
    <property type="entry name" value="N_methyl"/>
    <property type="match status" value="1"/>
</dbReference>
<dbReference type="AlphaFoldDB" id="A0A9X7YTA5"/>
<accession>A0A9X7YTA5</accession>
<evidence type="ECO:0000313" key="3">
    <source>
        <dbReference type="Proteomes" id="UP000595933"/>
    </source>
</evidence>
<reference evidence="2 3" key="1">
    <citation type="submission" date="2020-12" db="EMBL/GenBank/DDBJ databases">
        <title>FDA dAtabase for Regulatory Grade micrObial Sequences (FDA-ARGOS): Supporting development and validation of Infectious Disease Dx tests.</title>
        <authorList>
            <person name="Sproer C."/>
            <person name="Gronow S."/>
            <person name="Severitt S."/>
            <person name="Schroder I."/>
            <person name="Tallon L."/>
            <person name="Sadzewicz L."/>
            <person name="Zhao X."/>
            <person name="Boylan J."/>
            <person name="Ott S."/>
            <person name="Bowen H."/>
            <person name="Vavikolanu K."/>
            <person name="Mehta A."/>
            <person name="Aluvathingal J."/>
            <person name="Nadendla S."/>
            <person name="Lowell S."/>
            <person name="Myers T."/>
            <person name="Yan Y."/>
            <person name="Sichtig H."/>
        </authorList>
    </citation>
    <scope>NUCLEOTIDE SEQUENCE [LARGE SCALE GENOMIC DNA]</scope>
    <source>
        <strain evidence="2 3">FDAARGOS_1013</strain>
    </source>
</reference>
<feature type="transmembrane region" description="Helical" evidence="1">
    <location>
        <begin position="12"/>
        <end position="35"/>
    </location>
</feature>
<keyword evidence="1" id="KW-0812">Transmembrane</keyword>
<keyword evidence="1" id="KW-0472">Membrane</keyword>
<name>A0A9X7YTA5_9GAMM</name>
<protein>
    <submittedName>
        <fullName evidence="2">Type II secretion system protein</fullName>
    </submittedName>
</protein>
<evidence type="ECO:0000313" key="2">
    <source>
        <dbReference type="EMBL" id="QQN52896.1"/>
    </source>
</evidence>